<dbReference type="EMBL" id="KB310144">
    <property type="protein sequence ID" value="ELT92401.1"/>
    <property type="molecule type" value="Genomic_DNA"/>
</dbReference>
<keyword evidence="7" id="KW-0328">Glycosyltransferase</keyword>
<dbReference type="InterPro" id="IPR003406">
    <property type="entry name" value="Glyco_trans_14"/>
</dbReference>
<dbReference type="HOGENOM" id="CLU_012840_1_0_1"/>
<dbReference type="UniPathway" id="UPA00755"/>
<evidence type="ECO:0000256" key="11">
    <source>
        <dbReference type="ARBA" id="ARBA00022824"/>
    </source>
</evidence>
<keyword evidence="14" id="KW-0333">Golgi apparatus</keyword>
<evidence type="ECO:0000259" key="20">
    <source>
        <dbReference type="PROSITE" id="PS51212"/>
    </source>
</evidence>
<evidence type="ECO:0000256" key="5">
    <source>
        <dbReference type="ARBA" id="ARBA00010195"/>
    </source>
</evidence>
<evidence type="ECO:0000256" key="6">
    <source>
        <dbReference type="ARBA" id="ARBA00011972"/>
    </source>
</evidence>
<dbReference type="GO" id="GO:0000139">
    <property type="term" value="C:Golgi membrane"/>
    <property type="evidence" value="ECO:0007669"/>
    <property type="project" value="UniProtKB-SubCell"/>
</dbReference>
<dbReference type="EC" id="2.4.2.26" evidence="6"/>
<evidence type="ECO:0000256" key="10">
    <source>
        <dbReference type="ARBA" id="ARBA00022723"/>
    </source>
</evidence>
<evidence type="ECO:0000256" key="18">
    <source>
        <dbReference type="ARBA" id="ARBA00042865"/>
    </source>
</evidence>
<evidence type="ECO:0000256" key="7">
    <source>
        <dbReference type="ARBA" id="ARBA00022676"/>
    </source>
</evidence>
<keyword evidence="10" id="KW-0479">Metal-binding</keyword>
<sequence>MTHKNSSDQQQRIKALYKHVLSKLQDLEGQINVSEPLCEVTGKDALSAVNRAPSEHCKREITKTYCDMRDRNLYPMEVPRYCPLKEDNAGEYMGCYRDNRRKRILDGNRAEFQSSNTPQVCMNHCLRLGYNYAGVEFAFECFCGELTSKAERLSDSVCDTNCAGDESLKCGGYHAINIYRTGYGSQSLIVKVVFVLTVNGRALRQIQRLLRALYDPHHYYYIHIDKRQEYLHRELTKVTANFSNIAIADERYSSIWGGASLLTMHLACMQALLKKTEWNWDYFINLSESDFPIKTIPQLLAYLTHNPERNFLKSHGKDTYRFIRKQGLNMLFHECDTHMWRLGERPLQDGIRIDGGSDWFCLHRSFAEYVSFSGDKLITGIKQFWKYSLLPAESFFHTALQNSRFCGSWVNNNLHLTNWRRKQGCKCQYKHIVDWCGCSPNDFMPTDISKIKNALGKPIYFARKFEAIINQAIINELEASLFGSYPRDTPGLANYWQSEYHHLDVETPTADHQMTAYHAFTRLSAAHLSATCDLLVSDLLEVTFFNQADLFMGLLVKHSVKSRSGESTVESLIQVLRPYKVIKVVGPVKRLKFMEVGSNFDPKEEVFRNFGSILGPQSEVKLKMNWGPGEETSLSLIYLDPAGVIAGFFEVPVPESDADSIQTHSPPFFQPLRPGVWTVRALYLWNTVAETEFLVLPLAYLSGKPIALDSRGVNAGPVNGSYASKSFNQLRSTLGMDSNQLNSLKVTAEANALKSGQELIDWVDSLVLNKWKVSESCLINGRDRCLDLALCSLTKWSTLSPDPKSEFRAEQLISGRLS</sequence>
<gene>
    <name evidence="21" type="ORF">CAPTEDRAFT_177983</name>
</gene>
<evidence type="ECO:0000256" key="14">
    <source>
        <dbReference type="ARBA" id="ARBA00023034"/>
    </source>
</evidence>
<dbReference type="GO" id="GO:0050650">
    <property type="term" value="P:chondroitin sulfate proteoglycan biosynthetic process"/>
    <property type="evidence" value="ECO:0007669"/>
    <property type="project" value="TreeGrafter"/>
</dbReference>
<evidence type="ECO:0000256" key="9">
    <source>
        <dbReference type="ARBA" id="ARBA00022692"/>
    </source>
</evidence>
<dbReference type="GO" id="GO:0046872">
    <property type="term" value="F:metal ion binding"/>
    <property type="evidence" value="ECO:0007669"/>
    <property type="project" value="UniProtKB-KW"/>
</dbReference>
<evidence type="ECO:0000256" key="1">
    <source>
        <dbReference type="ARBA" id="ARBA00004323"/>
    </source>
</evidence>
<dbReference type="Pfam" id="PF02485">
    <property type="entry name" value="Branch"/>
    <property type="match status" value="1"/>
</dbReference>
<dbReference type="EMBL" id="AMQN01013341">
    <property type="status" value="NOT_ANNOTATED_CDS"/>
    <property type="molecule type" value="Genomic_DNA"/>
</dbReference>
<dbReference type="InterPro" id="IPR002889">
    <property type="entry name" value="WSC_carb-bd"/>
</dbReference>
<dbReference type="AlphaFoldDB" id="R7TLH6"/>
<evidence type="ECO:0000313" key="22">
    <source>
        <dbReference type="EnsemblMetazoa" id="CapteP177983"/>
    </source>
</evidence>
<reference evidence="23" key="1">
    <citation type="submission" date="2012-12" db="EMBL/GenBank/DDBJ databases">
        <authorList>
            <person name="Hellsten U."/>
            <person name="Grimwood J."/>
            <person name="Chapman J.A."/>
            <person name="Shapiro H."/>
            <person name="Aerts A."/>
            <person name="Otillar R.P."/>
            <person name="Terry A.Y."/>
            <person name="Boore J.L."/>
            <person name="Simakov O."/>
            <person name="Marletaz F."/>
            <person name="Cho S.-J."/>
            <person name="Edsinger-Gonzales E."/>
            <person name="Havlak P."/>
            <person name="Kuo D.-H."/>
            <person name="Larsson T."/>
            <person name="Lv J."/>
            <person name="Arendt D."/>
            <person name="Savage R."/>
            <person name="Osoegawa K."/>
            <person name="de Jong P."/>
            <person name="Lindberg D.R."/>
            <person name="Seaver E.C."/>
            <person name="Weisblat D.A."/>
            <person name="Putnam N.H."/>
            <person name="Grigoriev I.V."/>
            <person name="Rokhsar D.S."/>
        </authorList>
    </citation>
    <scope>NUCLEOTIDE SEQUENCE</scope>
    <source>
        <strain evidence="23">I ESC-2004</strain>
    </source>
</reference>
<reference evidence="22" key="3">
    <citation type="submission" date="2015-06" db="UniProtKB">
        <authorList>
            <consortium name="EnsemblMetazoa"/>
        </authorList>
    </citation>
    <scope>IDENTIFICATION</scope>
</reference>
<comment type="subcellular location">
    <subcellularLocation>
        <location evidence="2">Endoplasmic reticulum membrane</location>
        <topology evidence="2">Single-pass type II membrane protein</topology>
    </subcellularLocation>
    <subcellularLocation>
        <location evidence="1">Golgi apparatus membrane</location>
        <topology evidence="1">Single-pass type II membrane protein</topology>
    </subcellularLocation>
</comment>
<dbReference type="InterPro" id="IPR043538">
    <property type="entry name" value="XYLT"/>
</dbReference>
<dbReference type="Proteomes" id="UP000014760">
    <property type="component" value="Unassembled WGS sequence"/>
</dbReference>
<proteinExistence type="inferred from homology"/>
<dbReference type="InterPro" id="IPR024448">
    <property type="entry name" value="XylT_C"/>
</dbReference>
<comment type="pathway">
    <text evidence="4">Glycan metabolism; heparan sulfate biosynthesis.</text>
</comment>
<keyword evidence="16" id="KW-1015">Disulfide bond</keyword>
<name>R7TLH6_CAPTE</name>
<organism evidence="21">
    <name type="scientific">Capitella teleta</name>
    <name type="common">Polychaete worm</name>
    <dbReference type="NCBI Taxonomy" id="283909"/>
    <lineage>
        <taxon>Eukaryota</taxon>
        <taxon>Metazoa</taxon>
        <taxon>Spiralia</taxon>
        <taxon>Lophotrochozoa</taxon>
        <taxon>Annelida</taxon>
        <taxon>Polychaeta</taxon>
        <taxon>Sedentaria</taxon>
        <taxon>Scolecida</taxon>
        <taxon>Capitellidae</taxon>
        <taxon>Capitella</taxon>
    </lineage>
</organism>
<dbReference type="Pfam" id="PF01822">
    <property type="entry name" value="WSC"/>
    <property type="match status" value="1"/>
</dbReference>
<keyword evidence="9" id="KW-0812">Transmembrane</keyword>
<evidence type="ECO:0000313" key="23">
    <source>
        <dbReference type="Proteomes" id="UP000014760"/>
    </source>
</evidence>
<evidence type="ECO:0000256" key="17">
    <source>
        <dbReference type="ARBA" id="ARBA00023180"/>
    </source>
</evidence>
<dbReference type="PANTHER" id="PTHR46025:SF3">
    <property type="entry name" value="XYLOSYLTRANSFERASE OXT"/>
    <property type="match status" value="1"/>
</dbReference>
<dbReference type="UniPathway" id="UPA00756"/>
<evidence type="ECO:0000256" key="15">
    <source>
        <dbReference type="ARBA" id="ARBA00023136"/>
    </source>
</evidence>
<dbReference type="STRING" id="283909.R7TLH6"/>
<protein>
    <recommendedName>
        <fullName evidence="6">protein xylosyltransferase</fullName>
        <ecNumber evidence="6">2.4.2.26</ecNumber>
    </recommendedName>
    <alternativeName>
        <fullName evidence="18">Peptide O-xylosyltransferase</fullName>
    </alternativeName>
</protein>
<keyword evidence="12" id="KW-0735">Signal-anchor</keyword>
<dbReference type="GO" id="GO:0015012">
    <property type="term" value="P:heparan sulfate proteoglycan biosynthetic process"/>
    <property type="evidence" value="ECO:0007669"/>
    <property type="project" value="UniProtKB-UniPathway"/>
</dbReference>
<dbReference type="SMART" id="SM00321">
    <property type="entry name" value="WSC"/>
    <property type="match status" value="1"/>
</dbReference>
<keyword evidence="23" id="KW-1185">Reference proteome</keyword>
<keyword evidence="11" id="KW-0256">Endoplasmic reticulum</keyword>
<evidence type="ECO:0000256" key="8">
    <source>
        <dbReference type="ARBA" id="ARBA00022679"/>
    </source>
</evidence>
<dbReference type="Pfam" id="PF12529">
    <property type="entry name" value="Xylo_C"/>
    <property type="match status" value="1"/>
</dbReference>
<evidence type="ECO:0000256" key="19">
    <source>
        <dbReference type="ARBA" id="ARBA00047847"/>
    </source>
</evidence>
<accession>R7TLH6</accession>
<keyword evidence="8" id="KW-0808">Transferase</keyword>
<dbReference type="PROSITE" id="PS51212">
    <property type="entry name" value="WSC"/>
    <property type="match status" value="1"/>
</dbReference>
<dbReference type="PANTHER" id="PTHR46025">
    <property type="entry name" value="XYLOSYLTRANSFERASE OXT"/>
    <property type="match status" value="1"/>
</dbReference>
<dbReference type="GO" id="GO:0005789">
    <property type="term" value="C:endoplasmic reticulum membrane"/>
    <property type="evidence" value="ECO:0007669"/>
    <property type="project" value="UniProtKB-SubCell"/>
</dbReference>
<dbReference type="OrthoDB" id="2019572at2759"/>
<evidence type="ECO:0000256" key="13">
    <source>
        <dbReference type="ARBA" id="ARBA00022989"/>
    </source>
</evidence>
<dbReference type="OMA" id="RECFCGF"/>
<dbReference type="GO" id="GO:0030158">
    <property type="term" value="F:protein xylosyltransferase activity"/>
    <property type="evidence" value="ECO:0007669"/>
    <property type="project" value="UniProtKB-EC"/>
</dbReference>
<evidence type="ECO:0000313" key="21">
    <source>
        <dbReference type="EMBL" id="ELT92401.1"/>
    </source>
</evidence>
<evidence type="ECO:0000256" key="3">
    <source>
        <dbReference type="ARBA" id="ARBA00004840"/>
    </source>
</evidence>
<dbReference type="FunCoup" id="R7TLH6">
    <property type="interactions" value="381"/>
</dbReference>
<comment type="pathway">
    <text evidence="3">Glycan metabolism; chondroitin sulfate biosynthesis.</text>
</comment>
<evidence type="ECO:0000256" key="4">
    <source>
        <dbReference type="ARBA" id="ARBA00005093"/>
    </source>
</evidence>
<keyword evidence="17" id="KW-0325">Glycoprotein</keyword>
<comment type="similarity">
    <text evidence="5">Belongs to the glycosyltransferase 14 family. XylT subfamily.</text>
</comment>
<evidence type="ECO:0000256" key="2">
    <source>
        <dbReference type="ARBA" id="ARBA00004648"/>
    </source>
</evidence>
<reference evidence="21 23" key="2">
    <citation type="journal article" date="2013" name="Nature">
        <title>Insights into bilaterian evolution from three spiralian genomes.</title>
        <authorList>
            <person name="Simakov O."/>
            <person name="Marletaz F."/>
            <person name="Cho S.J."/>
            <person name="Edsinger-Gonzales E."/>
            <person name="Havlak P."/>
            <person name="Hellsten U."/>
            <person name="Kuo D.H."/>
            <person name="Larsson T."/>
            <person name="Lv J."/>
            <person name="Arendt D."/>
            <person name="Savage R."/>
            <person name="Osoegawa K."/>
            <person name="de Jong P."/>
            <person name="Grimwood J."/>
            <person name="Chapman J.A."/>
            <person name="Shapiro H."/>
            <person name="Aerts A."/>
            <person name="Otillar R.P."/>
            <person name="Terry A.Y."/>
            <person name="Boore J.L."/>
            <person name="Grigoriev I.V."/>
            <person name="Lindberg D.R."/>
            <person name="Seaver E.C."/>
            <person name="Weisblat D.A."/>
            <person name="Putnam N.H."/>
            <person name="Rokhsar D.S."/>
        </authorList>
    </citation>
    <scope>NUCLEOTIDE SEQUENCE</scope>
    <source>
        <strain evidence="21 23">I ESC-2004</strain>
    </source>
</reference>
<evidence type="ECO:0000256" key="12">
    <source>
        <dbReference type="ARBA" id="ARBA00022968"/>
    </source>
</evidence>
<dbReference type="EnsemblMetazoa" id="CapteT177983">
    <property type="protein sequence ID" value="CapteP177983"/>
    <property type="gene ID" value="CapteG177983"/>
</dbReference>
<keyword evidence="13" id="KW-1133">Transmembrane helix</keyword>
<comment type="catalytic activity">
    <reaction evidence="19">
        <text>UDP-alpha-D-xylose + L-seryl-[protein] = 3-O-(beta-D-xylosyl)-L-seryl-[protein] + UDP + H(+)</text>
        <dbReference type="Rhea" id="RHEA:50192"/>
        <dbReference type="Rhea" id="RHEA-COMP:9863"/>
        <dbReference type="Rhea" id="RHEA-COMP:12567"/>
        <dbReference type="ChEBI" id="CHEBI:15378"/>
        <dbReference type="ChEBI" id="CHEBI:29999"/>
        <dbReference type="ChEBI" id="CHEBI:57632"/>
        <dbReference type="ChEBI" id="CHEBI:58223"/>
        <dbReference type="ChEBI" id="CHEBI:132085"/>
        <dbReference type="EC" id="2.4.2.26"/>
    </reaction>
</comment>
<keyword evidence="15" id="KW-0472">Membrane</keyword>
<evidence type="ECO:0000256" key="16">
    <source>
        <dbReference type="ARBA" id="ARBA00023157"/>
    </source>
</evidence>
<feature type="domain" description="WSC" evidence="20">
    <location>
        <begin position="89"/>
        <end position="182"/>
    </location>
</feature>